<dbReference type="GO" id="GO:0016618">
    <property type="term" value="F:hydroxypyruvate reductase [NAD(P)H] activity"/>
    <property type="evidence" value="ECO:0007669"/>
    <property type="project" value="TreeGrafter"/>
</dbReference>
<keyword evidence="1" id="KW-0560">Oxidoreductase</keyword>
<evidence type="ECO:0000313" key="4">
    <source>
        <dbReference type="EMBL" id="KKL08698.1"/>
    </source>
</evidence>
<dbReference type="SUPFAM" id="SSF52283">
    <property type="entry name" value="Formate/glycerate dehydrogenase catalytic domain-like"/>
    <property type="match status" value="1"/>
</dbReference>
<reference evidence="4" key="1">
    <citation type="journal article" date="2015" name="Nature">
        <title>Complex archaea that bridge the gap between prokaryotes and eukaryotes.</title>
        <authorList>
            <person name="Spang A."/>
            <person name="Saw J.H."/>
            <person name="Jorgensen S.L."/>
            <person name="Zaremba-Niedzwiedzka K."/>
            <person name="Martijn J."/>
            <person name="Lind A.E."/>
            <person name="van Eijk R."/>
            <person name="Schleper C."/>
            <person name="Guy L."/>
            <person name="Ettema T.J."/>
        </authorList>
    </citation>
    <scope>NUCLEOTIDE SEQUENCE</scope>
</reference>
<feature type="domain" description="D-isomer specific 2-hydroxyacid dehydrogenase NAD-binding" evidence="3">
    <location>
        <begin position="113"/>
        <end position="240"/>
    </location>
</feature>
<dbReference type="GO" id="GO:0051287">
    <property type="term" value="F:NAD binding"/>
    <property type="evidence" value="ECO:0007669"/>
    <property type="project" value="InterPro"/>
</dbReference>
<dbReference type="GO" id="GO:0030267">
    <property type="term" value="F:glyoxylate reductase (NADPH) activity"/>
    <property type="evidence" value="ECO:0007669"/>
    <property type="project" value="TreeGrafter"/>
</dbReference>
<evidence type="ECO:0000256" key="1">
    <source>
        <dbReference type="ARBA" id="ARBA00023002"/>
    </source>
</evidence>
<dbReference type="Pfam" id="PF02826">
    <property type="entry name" value="2-Hacid_dh_C"/>
    <property type="match status" value="1"/>
</dbReference>
<dbReference type="Gene3D" id="3.40.50.720">
    <property type="entry name" value="NAD(P)-binding Rossmann-like Domain"/>
    <property type="match status" value="2"/>
</dbReference>
<evidence type="ECO:0000259" key="3">
    <source>
        <dbReference type="Pfam" id="PF02826"/>
    </source>
</evidence>
<name>A0A0F9D9G3_9ZZZZ</name>
<dbReference type="PANTHER" id="PTHR10996">
    <property type="entry name" value="2-HYDROXYACID DEHYDROGENASE-RELATED"/>
    <property type="match status" value="1"/>
</dbReference>
<gene>
    <name evidence="4" type="ORF">LCGC14_2573270</name>
</gene>
<protein>
    <recommendedName>
        <fullName evidence="3">D-isomer specific 2-hydroxyacid dehydrogenase NAD-binding domain-containing protein</fullName>
    </recommendedName>
</protein>
<proteinExistence type="predicted"/>
<dbReference type="AlphaFoldDB" id="A0A0F9D9G3"/>
<dbReference type="SUPFAM" id="SSF51735">
    <property type="entry name" value="NAD(P)-binding Rossmann-fold domains"/>
    <property type="match status" value="1"/>
</dbReference>
<organism evidence="4">
    <name type="scientific">marine sediment metagenome</name>
    <dbReference type="NCBI Taxonomy" id="412755"/>
    <lineage>
        <taxon>unclassified sequences</taxon>
        <taxon>metagenomes</taxon>
        <taxon>ecological metagenomes</taxon>
    </lineage>
</organism>
<dbReference type="InterPro" id="IPR006140">
    <property type="entry name" value="D-isomer_DH_NAD-bd"/>
</dbReference>
<dbReference type="GO" id="GO:0005829">
    <property type="term" value="C:cytosol"/>
    <property type="evidence" value="ECO:0007669"/>
    <property type="project" value="TreeGrafter"/>
</dbReference>
<dbReference type="EMBL" id="LAZR01042777">
    <property type="protein sequence ID" value="KKL08698.1"/>
    <property type="molecule type" value="Genomic_DNA"/>
</dbReference>
<dbReference type="InterPro" id="IPR050223">
    <property type="entry name" value="D-isomer_2-hydroxyacid_DH"/>
</dbReference>
<evidence type="ECO:0000256" key="2">
    <source>
        <dbReference type="ARBA" id="ARBA00023027"/>
    </source>
</evidence>
<accession>A0A0F9D9G3</accession>
<keyword evidence="2" id="KW-0520">NAD</keyword>
<dbReference type="InterPro" id="IPR036291">
    <property type="entry name" value="NAD(P)-bd_dom_sf"/>
</dbReference>
<sequence>MPNLEFPAKDQLTICFAHTAYPLENSFAQRNTGIRHFQVWELEKLFLRIEEADVLVVSGFWRDDLLGNAPRLRFIQSIGAGYDQFPLDEMRRRGIRLASARGVNQNAVSEHAMAMILSLARQLHTGRDNQQRHHWRGMISDRSRREDELSGKTLLIVGMGGIGSRLAQLAKAFEMRVIATKRNPATAVGPADEVMTPDRLHELLPRADYVVLTCPLTPDTTNLIDAGALAEYLATMALFNGFTVTVCDPREEYMGSWSVPQVNTVTDMPDDA</sequence>
<comment type="caution">
    <text evidence="4">The sequence shown here is derived from an EMBL/GenBank/DDBJ whole genome shotgun (WGS) entry which is preliminary data.</text>
</comment>
<dbReference type="PANTHER" id="PTHR10996:SF178">
    <property type="entry name" value="2-HYDROXYACID DEHYDROGENASE YGL185C-RELATED"/>
    <property type="match status" value="1"/>
</dbReference>
<feature type="non-terminal residue" evidence="4">
    <location>
        <position position="272"/>
    </location>
</feature>